<protein>
    <recommendedName>
        <fullName evidence="4">Scaffolding protein</fullName>
    </recommendedName>
</protein>
<feature type="coiled-coil region" evidence="1">
    <location>
        <begin position="40"/>
        <end position="74"/>
    </location>
</feature>
<feature type="compositionally biased region" description="Polar residues" evidence="2">
    <location>
        <begin position="1"/>
        <end position="10"/>
    </location>
</feature>
<organism evidence="3">
    <name type="scientific">Podoviridae sp. ctoqT5</name>
    <dbReference type="NCBI Taxonomy" id="2826577"/>
    <lineage>
        <taxon>Viruses</taxon>
        <taxon>Duplodnaviria</taxon>
        <taxon>Heunggongvirae</taxon>
        <taxon>Uroviricota</taxon>
        <taxon>Caudoviricetes</taxon>
    </lineage>
</organism>
<accession>A0A8S5MP46</accession>
<evidence type="ECO:0000256" key="1">
    <source>
        <dbReference type="SAM" id="Coils"/>
    </source>
</evidence>
<feature type="region of interest" description="Disordered" evidence="2">
    <location>
        <begin position="1"/>
        <end position="22"/>
    </location>
</feature>
<name>A0A8S5MP46_9CAUD</name>
<feature type="coiled-coil region" evidence="1">
    <location>
        <begin position="103"/>
        <end position="130"/>
    </location>
</feature>
<evidence type="ECO:0000256" key="2">
    <source>
        <dbReference type="SAM" id="MobiDB-lite"/>
    </source>
</evidence>
<reference evidence="3" key="1">
    <citation type="journal article" date="2021" name="Proc. Natl. Acad. Sci. U.S.A.">
        <title>A Catalog of Tens of Thousands of Viruses from Human Metagenomes Reveals Hidden Associations with Chronic Diseases.</title>
        <authorList>
            <person name="Tisza M.J."/>
            <person name="Buck C.B."/>
        </authorList>
    </citation>
    <scope>NUCLEOTIDE SEQUENCE</scope>
    <source>
        <strain evidence="3">CtoqT5</strain>
    </source>
</reference>
<evidence type="ECO:0008006" key="4">
    <source>
        <dbReference type="Google" id="ProtNLM"/>
    </source>
</evidence>
<evidence type="ECO:0000313" key="3">
    <source>
        <dbReference type="EMBL" id="DAD84141.1"/>
    </source>
</evidence>
<keyword evidence="1" id="KW-0175">Coiled coil</keyword>
<proteinExistence type="predicted"/>
<dbReference type="EMBL" id="BK014952">
    <property type="protein sequence ID" value="DAD84141.1"/>
    <property type="molecule type" value="Genomic_DNA"/>
</dbReference>
<sequence length="233" mass="26642">METETLNPQIEESAEMTEVAEPSEVEVLGEEEQEVAETAKTEQDAAFAQMRRDKEELERQLAEAQRQSKEYEDALGLFFDGEDKAIKAQAYYNERPFEEVKAETEMQAQLAALQNEKENLEQQLLEQQAQAQMDADLAEIQKSHPEVKSIDELGQEYLAFRFHPMGEMGAEQAFQMMMAYKGNTTPKKPPIIGNVSTTDKPQSDYYTREEVEAMSPAEVKANYDKIRESIPNW</sequence>